<comment type="caution">
    <text evidence="12">The sequence shown here is derived from an EMBL/GenBank/DDBJ whole genome shotgun (WGS) entry which is preliminary data.</text>
</comment>
<organism evidence="12 13">
    <name type="scientific">Parvularcula maris</name>
    <dbReference type="NCBI Taxonomy" id="2965077"/>
    <lineage>
        <taxon>Bacteria</taxon>
        <taxon>Pseudomonadati</taxon>
        <taxon>Pseudomonadota</taxon>
        <taxon>Alphaproteobacteria</taxon>
        <taxon>Parvularculales</taxon>
        <taxon>Parvularculaceae</taxon>
        <taxon>Parvularcula</taxon>
    </lineage>
</organism>
<evidence type="ECO:0000256" key="2">
    <source>
        <dbReference type="ARBA" id="ARBA00022729"/>
    </source>
</evidence>
<dbReference type="EMBL" id="JANIBC010000004">
    <property type="protein sequence ID" value="MCQ8185210.1"/>
    <property type="molecule type" value="Genomic_DNA"/>
</dbReference>
<evidence type="ECO:0000256" key="3">
    <source>
        <dbReference type="ARBA" id="ARBA00022801"/>
    </source>
</evidence>
<dbReference type="GO" id="GO:0008360">
    <property type="term" value="P:regulation of cell shape"/>
    <property type="evidence" value="ECO:0007669"/>
    <property type="project" value="UniProtKB-KW"/>
</dbReference>
<dbReference type="GO" id="GO:0071555">
    <property type="term" value="P:cell wall organization"/>
    <property type="evidence" value="ECO:0007669"/>
    <property type="project" value="UniProtKB-KW"/>
</dbReference>
<dbReference type="AlphaFoldDB" id="A0A9X2L8S7"/>
<protein>
    <submittedName>
        <fullName evidence="12">D-alanyl-D-alanine carboxypeptidase</fullName>
    </submittedName>
</protein>
<dbReference type="InterPro" id="IPR012338">
    <property type="entry name" value="Beta-lactam/transpept-like"/>
</dbReference>
<dbReference type="PRINTS" id="PR00725">
    <property type="entry name" value="DADACBPTASE1"/>
</dbReference>
<keyword evidence="6" id="KW-0961">Cell wall biogenesis/degradation</keyword>
<dbReference type="PANTHER" id="PTHR21581">
    <property type="entry name" value="D-ALANYL-D-ALANINE CARBOXYPEPTIDASE"/>
    <property type="match status" value="1"/>
</dbReference>
<dbReference type="InterPro" id="IPR001967">
    <property type="entry name" value="Peptidase_S11_N"/>
</dbReference>
<feature type="binding site" evidence="8">
    <location>
        <position position="218"/>
    </location>
    <ligand>
        <name>substrate</name>
    </ligand>
</feature>
<keyword evidence="12" id="KW-0121">Carboxypeptidase</keyword>
<feature type="active site" evidence="7">
    <location>
        <position position="116"/>
    </location>
</feature>
<keyword evidence="4" id="KW-0133">Cell shape</keyword>
<dbReference type="PANTHER" id="PTHR21581:SF6">
    <property type="entry name" value="TRAFFICKING PROTEIN PARTICLE COMPLEX SUBUNIT 12"/>
    <property type="match status" value="1"/>
</dbReference>
<accession>A0A9X2L8S7</accession>
<evidence type="ECO:0000313" key="13">
    <source>
        <dbReference type="Proteomes" id="UP001142610"/>
    </source>
</evidence>
<comment type="similarity">
    <text evidence="1 9">Belongs to the peptidase S11 family.</text>
</comment>
<dbReference type="GO" id="GO:0009002">
    <property type="term" value="F:serine-type D-Ala-D-Ala carboxypeptidase activity"/>
    <property type="evidence" value="ECO:0007669"/>
    <property type="project" value="InterPro"/>
</dbReference>
<dbReference type="Gene3D" id="3.40.710.10">
    <property type="entry name" value="DD-peptidase/beta-lactamase superfamily"/>
    <property type="match status" value="1"/>
</dbReference>
<dbReference type="GO" id="GO:0006508">
    <property type="term" value="P:proteolysis"/>
    <property type="evidence" value="ECO:0007669"/>
    <property type="project" value="InterPro"/>
</dbReference>
<feature type="active site" description="Proton acceptor" evidence="7">
    <location>
        <position position="59"/>
    </location>
</feature>
<gene>
    <name evidence="12" type="ORF">NOG11_07370</name>
</gene>
<feature type="signal peptide" evidence="10">
    <location>
        <begin position="1"/>
        <end position="26"/>
    </location>
</feature>
<keyword evidence="2 10" id="KW-0732">Signal</keyword>
<evidence type="ECO:0000256" key="5">
    <source>
        <dbReference type="ARBA" id="ARBA00022984"/>
    </source>
</evidence>
<evidence type="ECO:0000256" key="1">
    <source>
        <dbReference type="ARBA" id="ARBA00007164"/>
    </source>
</evidence>
<evidence type="ECO:0000259" key="11">
    <source>
        <dbReference type="Pfam" id="PF00768"/>
    </source>
</evidence>
<evidence type="ECO:0000256" key="4">
    <source>
        <dbReference type="ARBA" id="ARBA00022960"/>
    </source>
</evidence>
<proteinExistence type="inferred from homology"/>
<sequence length="422" mass="45941">MKRQLIGLLGTLLAVLVLSATGQAAANPKYAAFVMHEGTGDVLFSRYADERRYPASLTKMMTLYVLFEDIEAGRISLDDKIKVSANAARQPASKLGIRAGSTIKVETAIEALVIKSANDVATAVAEHVAGSEQAFARRMTRTARDIGMRSTTFRNASGLPNSRQVTTARDMAKLAVRLRQDFPRHQPFFAKTSFSWGGNTYRTHNKVMLSYSGATGLKTGYTRASGYNLATSAQRQGHPLVGIVLGGRSGSTRNRHMMQIMDQSFAKIRQRPSRIKTAFLRPPTPNLKPGASAPVMLASADLPESDVTADDLNFQQLAQAVSSLPASFDMGQGDTDMDEPRNWSVQVGAYRRENQALDRLTAMLPTIEGVAPKADRLVLPNRGRRGTLYRARFAQVTAAEAEAVCDVLRPRGEDCLALPPGR</sequence>
<feature type="domain" description="Peptidase S11 D-alanyl-D-alanine carboxypeptidase A N-terminal" evidence="11">
    <location>
        <begin position="31"/>
        <end position="248"/>
    </location>
</feature>
<evidence type="ECO:0000256" key="6">
    <source>
        <dbReference type="ARBA" id="ARBA00023316"/>
    </source>
</evidence>
<feature type="active site" description="Acyl-ester intermediate" evidence="7">
    <location>
        <position position="56"/>
    </location>
</feature>
<evidence type="ECO:0000256" key="10">
    <source>
        <dbReference type="SAM" id="SignalP"/>
    </source>
</evidence>
<dbReference type="Proteomes" id="UP001142610">
    <property type="component" value="Unassembled WGS sequence"/>
</dbReference>
<keyword evidence="13" id="KW-1185">Reference proteome</keyword>
<keyword evidence="5" id="KW-0573">Peptidoglycan synthesis</keyword>
<evidence type="ECO:0000256" key="9">
    <source>
        <dbReference type="RuleBase" id="RU004016"/>
    </source>
</evidence>
<dbReference type="SUPFAM" id="SSF56601">
    <property type="entry name" value="beta-lactamase/transpeptidase-like"/>
    <property type="match status" value="1"/>
</dbReference>
<dbReference type="RefSeq" id="WP_256619078.1">
    <property type="nucleotide sequence ID" value="NZ_JANIBC010000004.1"/>
</dbReference>
<evidence type="ECO:0000313" key="12">
    <source>
        <dbReference type="EMBL" id="MCQ8185210.1"/>
    </source>
</evidence>
<name>A0A9X2L8S7_9PROT</name>
<keyword evidence="3" id="KW-0378">Hydrolase</keyword>
<feature type="chain" id="PRO_5040946413" evidence="10">
    <location>
        <begin position="27"/>
        <end position="422"/>
    </location>
</feature>
<dbReference type="GO" id="GO:0009252">
    <property type="term" value="P:peptidoglycan biosynthetic process"/>
    <property type="evidence" value="ECO:0007669"/>
    <property type="project" value="UniProtKB-KW"/>
</dbReference>
<dbReference type="Pfam" id="PF00768">
    <property type="entry name" value="Peptidase_S11"/>
    <property type="match status" value="1"/>
</dbReference>
<evidence type="ECO:0000256" key="7">
    <source>
        <dbReference type="PIRSR" id="PIRSR618044-1"/>
    </source>
</evidence>
<evidence type="ECO:0000256" key="8">
    <source>
        <dbReference type="PIRSR" id="PIRSR618044-2"/>
    </source>
</evidence>
<dbReference type="InterPro" id="IPR018044">
    <property type="entry name" value="Peptidase_S11"/>
</dbReference>
<reference evidence="12" key="1">
    <citation type="submission" date="2022-07" db="EMBL/GenBank/DDBJ databases">
        <title>Parvularcula maris sp. nov., an algicidal bacterium isolated from seawater.</title>
        <authorList>
            <person name="Li F."/>
        </authorList>
    </citation>
    <scope>NUCLEOTIDE SEQUENCE</scope>
    <source>
        <strain evidence="12">BGMRC 0090</strain>
    </source>
</reference>
<keyword evidence="12" id="KW-0645">Protease</keyword>